<evidence type="ECO:0000259" key="9">
    <source>
        <dbReference type="PROSITE" id="PS50011"/>
    </source>
</evidence>
<dbReference type="Proteomes" id="UP001203297">
    <property type="component" value="Unassembled WGS sequence"/>
</dbReference>
<reference evidence="10" key="1">
    <citation type="journal article" date="2022" name="New Phytol.">
        <title>Evolutionary transition to the ectomycorrhizal habit in the genomes of a hyperdiverse lineage of mushroom-forming fungi.</title>
        <authorList>
            <person name="Looney B."/>
            <person name="Miyauchi S."/>
            <person name="Morin E."/>
            <person name="Drula E."/>
            <person name="Courty P.E."/>
            <person name="Kohler A."/>
            <person name="Kuo A."/>
            <person name="LaButti K."/>
            <person name="Pangilinan J."/>
            <person name="Lipzen A."/>
            <person name="Riley R."/>
            <person name="Andreopoulos W."/>
            <person name="He G."/>
            <person name="Johnson J."/>
            <person name="Nolan M."/>
            <person name="Tritt A."/>
            <person name="Barry K.W."/>
            <person name="Grigoriev I.V."/>
            <person name="Nagy L.G."/>
            <person name="Hibbett D."/>
            <person name="Henrissat B."/>
            <person name="Matheny P.B."/>
            <person name="Labbe J."/>
            <person name="Martin F.M."/>
        </authorList>
    </citation>
    <scope>NUCLEOTIDE SEQUENCE</scope>
    <source>
        <strain evidence="10">BPL690</strain>
    </source>
</reference>
<keyword evidence="2" id="KW-0597">Phosphoprotein</keyword>
<gene>
    <name evidence="10" type="ORF">B0F90DRAFT_574972</name>
</gene>
<keyword evidence="4 7" id="KW-0547">Nucleotide-binding</keyword>
<evidence type="ECO:0000256" key="4">
    <source>
        <dbReference type="ARBA" id="ARBA00022741"/>
    </source>
</evidence>
<evidence type="ECO:0000256" key="3">
    <source>
        <dbReference type="ARBA" id="ARBA00022679"/>
    </source>
</evidence>
<dbReference type="PROSITE" id="PS50011">
    <property type="entry name" value="PROTEIN_KINASE_DOM"/>
    <property type="match status" value="1"/>
</dbReference>
<feature type="region of interest" description="Disordered" evidence="8">
    <location>
        <begin position="69"/>
        <end position="200"/>
    </location>
</feature>
<evidence type="ECO:0000256" key="5">
    <source>
        <dbReference type="ARBA" id="ARBA00022777"/>
    </source>
</evidence>
<comment type="caution">
    <text evidence="10">The sequence shown here is derived from an EMBL/GenBank/DDBJ whole genome shotgun (WGS) entry which is preliminary data.</text>
</comment>
<name>A0AAD4M3H8_9AGAM</name>
<evidence type="ECO:0000256" key="2">
    <source>
        <dbReference type="ARBA" id="ARBA00022553"/>
    </source>
</evidence>
<dbReference type="PROSITE" id="PS00107">
    <property type="entry name" value="PROTEIN_KINASE_ATP"/>
    <property type="match status" value="1"/>
</dbReference>
<feature type="region of interest" description="Disordered" evidence="8">
    <location>
        <begin position="15"/>
        <end position="34"/>
    </location>
</feature>
<feature type="binding site" evidence="7">
    <location>
        <position position="381"/>
    </location>
    <ligand>
        <name>ATP</name>
        <dbReference type="ChEBI" id="CHEBI:30616"/>
    </ligand>
</feature>
<dbReference type="AlphaFoldDB" id="A0AAD4M3H8"/>
<dbReference type="GO" id="GO:0005524">
    <property type="term" value="F:ATP binding"/>
    <property type="evidence" value="ECO:0007669"/>
    <property type="project" value="UniProtKB-UniRule"/>
</dbReference>
<dbReference type="InterPro" id="IPR008271">
    <property type="entry name" value="Ser/Thr_kinase_AS"/>
</dbReference>
<dbReference type="EMBL" id="WTXG01000020">
    <property type="protein sequence ID" value="KAI0300059.1"/>
    <property type="molecule type" value="Genomic_DNA"/>
</dbReference>
<dbReference type="Gene3D" id="1.10.510.10">
    <property type="entry name" value="Transferase(Phosphotransferase) domain 1"/>
    <property type="match status" value="1"/>
</dbReference>
<dbReference type="InterPro" id="IPR000719">
    <property type="entry name" value="Prot_kinase_dom"/>
</dbReference>
<evidence type="ECO:0000256" key="6">
    <source>
        <dbReference type="ARBA" id="ARBA00022840"/>
    </source>
</evidence>
<keyword evidence="1" id="KW-0723">Serine/threonine-protein kinase</keyword>
<dbReference type="GO" id="GO:0004674">
    <property type="term" value="F:protein serine/threonine kinase activity"/>
    <property type="evidence" value="ECO:0007669"/>
    <property type="project" value="UniProtKB-KW"/>
</dbReference>
<dbReference type="Gene3D" id="3.30.200.20">
    <property type="entry name" value="Phosphorylase Kinase, domain 1"/>
    <property type="match status" value="1"/>
</dbReference>
<dbReference type="InterPro" id="IPR017441">
    <property type="entry name" value="Protein_kinase_ATP_BS"/>
</dbReference>
<feature type="compositionally biased region" description="Low complexity" evidence="8">
    <location>
        <begin position="155"/>
        <end position="171"/>
    </location>
</feature>
<evidence type="ECO:0000256" key="1">
    <source>
        <dbReference type="ARBA" id="ARBA00022527"/>
    </source>
</evidence>
<evidence type="ECO:0000313" key="11">
    <source>
        <dbReference type="Proteomes" id="UP001203297"/>
    </source>
</evidence>
<evidence type="ECO:0000256" key="7">
    <source>
        <dbReference type="PROSITE-ProRule" id="PRU10141"/>
    </source>
</evidence>
<feature type="compositionally biased region" description="Polar residues" evidence="8">
    <location>
        <begin position="172"/>
        <end position="182"/>
    </location>
</feature>
<accession>A0AAD4M3H8</accession>
<protein>
    <submittedName>
        <fullName evidence="10">Kinase-like domain-containing protein</fullName>
    </submittedName>
</protein>
<dbReference type="SUPFAM" id="SSF56112">
    <property type="entry name" value="Protein kinase-like (PK-like)"/>
    <property type="match status" value="1"/>
</dbReference>
<sequence>MRLYKQKNILKQHLNTPDCLPSLSPTPPATPSPYQLKRAADAVSKQISMLAQFKELKMPRTPVFSTKLVNPQPTSRPLPPNLSKAVKASGQLPIAPTRAHVPRVQNSVLGPKQHVLPARTSTKPQTPARAPGLSSEKAIPAVKKAPTPNATANRPQSFSSSSRPLPSKAGSKSTTPLSQRGGSTRAKVGSSVTCTPKPKTVDLDQPILSVSCFQSVVDDPALKAKLTENVKLTSEFEVQVTQAFEAGLGPITGNEVARYGEIAAPSNIPGVVTIVSTLEPMPMSALVEWYEPVIETELAFESLAQVEVDEFETTALAQNHMTCVASTRASGAQDVSLFPYQPPSSTDYEYVAYLGKGSFGAVALGIHKRDRRQCAVKIICKAIVEEKNLVHAVLVEQRVMREASGYPFLLGLLASFHDVHNFYLVSEYCRSTLFDERLFMLDSEKKLVSAELACAVDHLHSLGIIHRDIKLENVMMKDDGHIVLGDFGLACILEAPKSLALGPGELAQVDRSSLPKPVTRGVCGTLPYMAPEVLCDMEYSYSADLFAYGVFLHAFYYNKFPWLGEHENPASYLKEMVSTMSEGLTFQDGPFGDLLNKLFCLDQDARADLSVVRRATFFADIDWQNVNTMGLSPSYLPHKPGPRVRRMLDSDGGAPPIIKRYRDTPSAQIHVRTSLG</sequence>
<dbReference type="InterPro" id="IPR011009">
    <property type="entry name" value="Kinase-like_dom_sf"/>
</dbReference>
<evidence type="ECO:0000256" key="8">
    <source>
        <dbReference type="SAM" id="MobiDB-lite"/>
    </source>
</evidence>
<feature type="domain" description="Protein kinase" evidence="9">
    <location>
        <begin position="348"/>
        <end position="618"/>
    </location>
</feature>
<dbReference type="Pfam" id="PF00069">
    <property type="entry name" value="Pkinase"/>
    <property type="match status" value="1"/>
</dbReference>
<evidence type="ECO:0000313" key="10">
    <source>
        <dbReference type="EMBL" id="KAI0300059.1"/>
    </source>
</evidence>
<keyword evidence="6 7" id="KW-0067">ATP-binding</keyword>
<keyword evidence="5 10" id="KW-0418">Kinase</keyword>
<dbReference type="PROSITE" id="PS00108">
    <property type="entry name" value="PROTEIN_KINASE_ST"/>
    <property type="match status" value="1"/>
</dbReference>
<dbReference type="SMART" id="SM00220">
    <property type="entry name" value="S_TKc"/>
    <property type="match status" value="1"/>
</dbReference>
<keyword evidence="11" id="KW-1185">Reference proteome</keyword>
<dbReference type="PANTHER" id="PTHR24351">
    <property type="entry name" value="RIBOSOMAL PROTEIN S6 KINASE"/>
    <property type="match status" value="1"/>
</dbReference>
<proteinExistence type="predicted"/>
<keyword evidence="3" id="KW-0808">Transferase</keyword>
<organism evidence="10 11">
    <name type="scientific">Multifurca ochricompacta</name>
    <dbReference type="NCBI Taxonomy" id="376703"/>
    <lineage>
        <taxon>Eukaryota</taxon>
        <taxon>Fungi</taxon>
        <taxon>Dikarya</taxon>
        <taxon>Basidiomycota</taxon>
        <taxon>Agaricomycotina</taxon>
        <taxon>Agaricomycetes</taxon>
        <taxon>Russulales</taxon>
        <taxon>Russulaceae</taxon>
        <taxon>Multifurca</taxon>
    </lineage>
</organism>